<reference evidence="4 5" key="1">
    <citation type="submission" date="2019-02" db="EMBL/GenBank/DDBJ databases">
        <title>Deep-cultivation of Planctomycetes and their phenomic and genomic characterization uncovers novel biology.</title>
        <authorList>
            <person name="Wiegand S."/>
            <person name="Jogler M."/>
            <person name="Boedeker C."/>
            <person name="Pinto D."/>
            <person name="Vollmers J."/>
            <person name="Rivas-Marin E."/>
            <person name="Kohn T."/>
            <person name="Peeters S.H."/>
            <person name="Heuer A."/>
            <person name="Rast P."/>
            <person name="Oberbeckmann S."/>
            <person name="Bunk B."/>
            <person name="Jeske O."/>
            <person name="Meyerdierks A."/>
            <person name="Storesund J.E."/>
            <person name="Kallscheuer N."/>
            <person name="Luecker S."/>
            <person name="Lage O.M."/>
            <person name="Pohl T."/>
            <person name="Merkel B.J."/>
            <person name="Hornburger P."/>
            <person name="Mueller R.-W."/>
            <person name="Bruemmer F."/>
            <person name="Labrenz M."/>
            <person name="Spormann A.M."/>
            <person name="Op Den Camp H."/>
            <person name="Overmann J."/>
            <person name="Amann R."/>
            <person name="Jetten M.S.M."/>
            <person name="Mascher T."/>
            <person name="Medema M.H."/>
            <person name="Devos D.P."/>
            <person name="Kaster A.-K."/>
            <person name="Ovreas L."/>
            <person name="Rohde M."/>
            <person name="Galperin M.Y."/>
            <person name="Jogler C."/>
        </authorList>
    </citation>
    <scope>NUCLEOTIDE SEQUENCE [LARGE SCALE GENOMIC DNA]</scope>
    <source>
        <strain evidence="4 5">Pla123a</strain>
    </source>
</reference>
<sequence length="454" mass="49637">MIQRALEPQSCGRRAARVLAIAYACHPEESAESRVGWARVILASQNHHVTVLCGSRFSAEELRELAIAAGAGESIEFRVVPHLACMDWDCTIDLVYSVGYRLWHRRAAALGKQLHAHQPFDLVHQINFCGYREPGYGWKIDAPFVWGPLGGTQNFPLRFLGVADLASGAREVARNLMNTLQLRFSPRVHQAARGAACVLAATQLAQRDLADALGVRAPVELEAGLSYPVLPKRELRDPNQPLRVLWTGRLRAWKGLPLLLRALAQASRTARFEVRVLGEGSDKARLVRLAERLGIADQIEWVGWGPYQETLPHYQWADLFAFTSLRDTSGAGMLEALAAGVPIIGIDHQGAADIMSERCAIPVEPTSPSGVVAGFAEALARLATDNEFLLSLSHGATRRAAGFVWETRRQVMDLVYESAIATARREAATRNAEQIAAESPAVRGELAALEAIGK</sequence>
<dbReference type="OrthoDB" id="9814612at2"/>
<dbReference type="AlphaFoldDB" id="A0A5C5Y077"/>
<dbReference type="Proteomes" id="UP000318478">
    <property type="component" value="Unassembled WGS sequence"/>
</dbReference>
<keyword evidence="2 4" id="KW-0808">Transferase</keyword>
<evidence type="ECO:0000256" key="1">
    <source>
        <dbReference type="ARBA" id="ARBA00022676"/>
    </source>
</evidence>
<dbReference type="Pfam" id="PF00534">
    <property type="entry name" value="Glycos_transf_1"/>
    <property type="match status" value="1"/>
</dbReference>
<dbReference type="EC" id="2.4.1.250" evidence="4"/>
<dbReference type="PANTHER" id="PTHR12526">
    <property type="entry name" value="GLYCOSYLTRANSFERASE"/>
    <property type="match status" value="1"/>
</dbReference>
<proteinExistence type="predicted"/>
<evidence type="ECO:0000313" key="5">
    <source>
        <dbReference type="Proteomes" id="UP000318478"/>
    </source>
</evidence>
<feature type="domain" description="Glycosyl transferase family 1" evidence="3">
    <location>
        <begin position="235"/>
        <end position="379"/>
    </location>
</feature>
<organism evidence="4 5">
    <name type="scientific">Posidoniimonas polymericola</name>
    <dbReference type="NCBI Taxonomy" id="2528002"/>
    <lineage>
        <taxon>Bacteria</taxon>
        <taxon>Pseudomonadati</taxon>
        <taxon>Planctomycetota</taxon>
        <taxon>Planctomycetia</taxon>
        <taxon>Pirellulales</taxon>
        <taxon>Lacipirellulaceae</taxon>
        <taxon>Posidoniimonas</taxon>
    </lineage>
</organism>
<evidence type="ECO:0000256" key="2">
    <source>
        <dbReference type="ARBA" id="ARBA00022679"/>
    </source>
</evidence>
<accession>A0A5C5Y077</accession>
<evidence type="ECO:0000313" key="4">
    <source>
        <dbReference type="EMBL" id="TWT67625.1"/>
    </source>
</evidence>
<gene>
    <name evidence="4" type="primary">mshA_7</name>
    <name evidence="4" type="ORF">Pla123a_41810</name>
</gene>
<dbReference type="EMBL" id="SJPO01000012">
    <property type="protein sequence ID" value="TWT67625.1"/>
    <property type="molecule type" value="Genomic_DNA"/>
</dbReference>
<dbReference type="InterPro" id="IPR001296">
    <property type="entry name" value="Glyco_trans_1"/>
</dbReference>
<evidence type="ECO:0000259" key="3">
    <source>
        <dbReference type="Pfam" id="PF00534"/>
    </source>
</evidence>
<dbReference type="Gene3D" id="3.40.50.2000">
    <property type="entry name" value="Glycogen Phosphorylase B"/>
    <property type="match status" value="1"/>
</dbReference>
<dbReference type="SUPFAM" id="SSF53756">
    <property type="entry name" value="UDP-Glycosyltransferase/glycogen phosphorylase"/>
    <property type="match status" value="1"/>
</dbReference>
<protein>
    <submittedName>
        <fullName evidence="4">D-inositol 3-phosphate glycosyltransferase</fullName>
        <ecNumber evidence="4">2.4.1.250</ecNumber>
    </submittedName>
</protein>
<name>A0A5C5Y077_9BACT</name>
<keyword evidence="5" id="KW-1185">Reference proteome</keyword>
<dbReference type="GO" id="GO:0102710">
    <property type="term" value="F:D-inositol-3-phosphate glycosyltransferase activity"/>
    <property type="evidence" value="ECO:0007669"/>
    <property type="project" value="UniProtKB-EC"/>
</dbReference>
<comment type="caution">
    <text evidence="4">The sequence shown here is derived from an EMBL/GenBank/DDBJ whole genome shotgun (WGS) entry which is preliminary data.</text>
</comment>
<dbReference type="PANTHER" id="PTHR12526:SF510">
    <property type="entry name" value="D-INOSITOL 3-PHOSPHATE GLYCOSYLTRANSFERASE"/>
    <property type="match status" value="1"/>
</dbReference>
<keyword evidence="1 4" id="KW-0328">Glycosyltransferase</keyword>